<feature type="compositionally biased region" description="Basic and acidic residues" evidence="1">
    <location>
        <begin position="23"/>
        <end position="33"/>
    </location>
</feature>
<feature type="compositionally biased region" description="Basic and acidic residues" evidence="1">
    <location>
        <begin position="70"/>
        <end position="82"/>
    </location>
</feature>
<dbReference type="Proteomes" id="UP000604046">
    <property type="component" value="Unassembled WGS sequence"/>
</dbReference>
<evidence type="ECO:0000313" key="3">
    <source>
        <dbReference type="Proteomes" id="UP000604046"/>
    </source>
</evidence>
<feature type="compositionally biased region" description="Basic and acidic residues" evidence="1">
    <location>
        <begin position="90"/>
        <end position="146"/>
    </location>
</feature>
<dbReference type="OrthoDB" id="447245at2759"/>
<feature type="compositionally biased region" description="Low complexity" evidence="1">
    <location>
        <begin position="217"/>
        <end position="226"/>
    </location>
</feature>
<accession>A0A812PL50</accession>
<feature type="compositionally biased region" description="Basic and acidic residues" evidence="1">
    <location>
        <begin position="154"/>
        <end position="177"/>
    </location>
</feature>
<protein>
    <submittedName>
        <fullName evidence="2">Uncharacterized protein</fullName>
    </submittedName>
</protein>
<dbReference type="AlphaFoldDB" id="A0A812PL50"/>
<sequence length="312" mass="34263">MQPPPYGAPPPPPPHYAPQGHAYGHDPYGRPEFHGSQPGYYAGPGYSQYDYRQQSTYGERNVEYGSGFNEGHREGRPRDHGSKGNLGDWFEGHAGDRRDHQGDWDGRDRRGGERGDRPERGERDRDRRDRERRDRDDPYHPEDYSTDRAGYATARDDDRRESDHRRGGHEGRGDPRPAKGGGKGGRGRGGGGGGGGGGGQGSRELAQSRSRSRRRSSSGSSSGASQQEKKRMRKAAGFDCVTKPRQQGKVPTEAAPQRGLAVAPGRKADVHGLKGASQYNGCEGIVIEGPNDKGRWEVQVDYQCETKTSAPW</sequence>
<comment type="caution">
    <text evidence="2">The sequence shown here is derived from an EMBL/GenBank/DDBJ whole genome shotgun (WGS) entry which is preliminary data.</text>
</comment>
<dbReference type="EMBL" id="CAJNDS010002164">
    <property type="protein sequence ID" value="CAE7357376.1"/>
    <property type="molecule type" value="Genomic_DNA"/>
</dbReference>
<name>A0A812PL50_9DINO</name>
<keyword evidence="3" id="KW-1185">Reference proteome</keyword>
<organism evidence="2 3">
    <name type="scientific">Symbiodinium natans</name>
    <dbReference type="NCBI Taxonomy" id="878477"/>
    <lineage>
        <taxon>Eukaryota</taxon>
        <taxon>Sar</taxon>
        <taxon>Alveolata</taxon>
        <taxon>Dinophyceae</taxon>
        <taxon>Suessiales</taxon>
        <taxon>Symbiodiniaceae</taxon>
        <taxon>Symbiodinium</taxon>
    </lineage>
</organism>
<evidence type="ECO:0000256" key="1">
    <source>
        <dbReference type="SAM" id="MobiDB-lite"/>
    </source>
</evidence>
<reference evidence="2" key="1">
    <citation type="submission" date="2021-02" db="EMBL/GenBank/DDBJ databases">
        <authorList>
            <person name="Dougan E. K."/>
            <person name="Rhodes N."/>
            <person name="Thang M."/>
            <person name="Chan C."/>
        </authorList>
    </citation>
    <scope>NUCLEOTIDE SEQUENCE</scope>
</reference>
<feature type="region of interest" description="Disordered" evidence="1">
    <location>
        <begin position="1"/>
        <end position="256"/>
    </location>
</feature>
<gene>
    <name evidence="2" type="ORF">SNAT2548_LOCUS19069</name>
</gene>
<evidence type="ECO:0000313" key="2">
    <source>
        <dbReference type="EMBL" id="CAE7357376.1"/>
    </source>
</evidence>
<feature type="compositionally biased region" description="Pro residues" evidence="1">
    <location>
        <begin position="1"/>
        <end position="16"/>
    </location>
</feature>
<feature type="compositionally biased region" description="Gly residues" evidence="1">
    <location>
        <begin position="179"/>
        <end position="201"/>
    </location>
</feature>
<proteinExistence type="predicted"/>